<organism evidence="2 3">
    <name type="scientific">Methanococcoides seepicolus</name>
    <dbReference type="NCBI Taxonomy" id="2828780"/>
    <lineage>
        <taxon>Archaea</taxon>
        <taxon>Methanobacteriati</taxon>
        <taxon>Methanobacteriota</taxon>
        <taxon>Stenosarchaea group</taxon>
        <taxon>Methanomicrobia</taxon>
        <taxon>Methanosarcinales</taxon>
        <taxon>Methanosarcinaceae</taxon>
        <taxon>Methanococcoides</taxon>
    </lineage>
</organism>
<proteinExistence type="predicted"/>
<dbReference type="AlphaFoldDB" id="A0A9E4ZEP2"/>
<comment type="caution">
    <text evidence="2">The sequence shown here is derived from an EMBL/GenBank/DDBJ whole genome shotgun (WGS) entry which is preliminary data.</text>
</comment>
<evidence type="ECO:0000259" key="1">
    <source>
        <dbReference type="PROSITE" id="PS51379"/>
    </source>
</evidence>
<sequence>MEQSIEQINRKIEKGDAVVLTAQQVCDLVDSGEDIRAEDVDVVTAATRAIMSGTYAILSFPVESSHSFLRAKEVYMNGVPAHVGPCPNERLGILDLMLFGTDHSVDDSRYGAGHLFRDLAERMSVEVKVVTDKGESFKTHVTLDDMPYAMLYGTRHAFKNYSAFVNTSDEPAASIFHAMEFGPKLTEATISGCGQINPVKNDPLLESIGIGTRMLMNGSEGFIMGSGTRSSAEKPNLTAFADMHGMNPEYMGGFFTSAGPECIVSWSVPVPVTSDSVLESIKERDRQLKMSVMAVDKRACVGYSDYGDVWEGTDLAIDFSPNECIGCTLCEPAEMCPMASISFEDGEVKLDRYTCFNCGLCSTLCVTDVYTANLGSINFELGGESTNVPIVLRQSDKKRALELSEKLKEQILDGSFRMTSMVERIRT</sequence>
<dbReference type="RefSeq" id="WP_250867908.1">
    <property type="nucleotide sequence ID" value="NZ_JAGSOI010000017.1"/>
</dbReference>
<keyword evidence="3" id="KW-1185">Reference proteome</keyword>
<dbReference type="InterPro" id="IPR002708">
    <property type="entry name" value="HcyBio"/>
</dbReference>
<evidence type="ECO:0000313" key="3">
    <source>
        <dbReference type="Proteomes" id="UP001056766"/>
    </source>
</evidence>
<evidence type="ECO:0000313" key="2">
    <source>
        <dbReference type="EMBL" id="MCM1986523.1"/>
    </source>
</evidence>
<dbReference type="SUPFAM" id="SSF54862">
    <property type="entry name" value="4Fe-4S ferredoxins"/>
    <property type="match status" value="1"/>
</dbReference>
<gene>
    <name evidence="2" type="ORF">KDK67_05845</name>
</gene>
<protein>
    <submittedName>
        <fullName evidence="2">Methanogenesis marker 16 metalloprotein</fullName>
    </submittedName>
</protein>
<dbReference type="EMBL" id="JAGSOI010000017">
    <property type="protein sequence ID" value="MCM1986523.1"/>
    <property type="molecule type" value="Genomic_DNA"/>
</dbReference>
<dbReference type="Proteomes" id="UP001056766">
    <property type="component" value="Unassembled WGS sequence"/>
</dbReference>
<accession>A0A9E4ZEP2</accession>
<dbReference type="InterPro" id="IPR017896">
    <property type="entry name" value="4Fe4S_Fe-S-bd"/>
</dbReference>
<dbReference type="Gene3D" id="3.30.70.20">
    <property type="match status" value="1"/>
</dbReference>
<dbReference type="Pfam" id="PF01837">
    <property type="entry name" value="HcyBio"/>
    <property type="match status" value="1"/>
</dbReference>
<dbReference type="PROSITE" id="PS51379">
    <property type="entry name" value="4FE4S_FER_2"/>
    <property type="match status" value="1"/>
</dbReference>
<reference evidence="2" key="2">
    <citation type="submission" date="2021-04" db="EMBL/GenBank/DDBJ databases">
        <authorList>
            <person name="Dong X."/>
        </authorList>
    </citation>
    <scope>NUCLEOTIDE SEQUENCE</scope>
    <source>
        <strain evidence="2">LLY</strain>
    </source>
</reference>
<dbReference type="NCBIfam" id="TIGR03287">
    <property type="entry name" value="methan_mark_16"/>
    <property type="match status" value="1"/>
</dbReference>
<dbReference type="InterPro" id="IPR017677">
    <property type="entry name" value="Methan_mark_16"/>
</dbReference>
<feature type="domain" description="4Fe-4S ferredoxin-type" evidence="1">
    <location>
        <begin position="315"/>
        <end position="346"/>
    </location>
</feature>
<reference evidence="2" key="1">
    <citation type="journal article" date="2021" name="mSystems">
        <title>Bacteria and Archaea Synergistically Convert Glycine Betaine to Biogenic Methane in the Formosa Cold Seep of the South China Sea.</title>
        <authorList>
            <person name="Li L."/>
            <person name="Zhang W."/>
            <person name="Zhang S."/>
            <person name="Song L."/>
            <person name="Sun Q."/>
            <person name="Zhang H."/>
            <person name="Xiang H."/>
            <person name="Dong X."/>
        </authorList>
    </citation>
    <scope>NUCLEOTIDE SEQUENCE</scope>
    <source>
        <strain evidence="2">LLY</strain>
    </source>
</reference>
<name>A0A9E4ZEP2_9EURY</name>